<dbReference type="RefSeq" id="WP_144748828.1">
    <property type="nucleotide sequence ID" value="NZ_VMNW02000056.1"/>
</dbReference>
<reference evidence="1" key="1">
    <citation type="submission" date="2019-09" db="EMBL/GenBank/DDBJ databases">
        <authorList>
            <person name="Teo W.F.A."/>
            <person name="Duangmal K."/>
        </authorList>
    </citation>
    <scope>NUCLEOTIDE SEQUENCE [LARGE SCALE GENOMIC DNA]</scope>
    <source>
        <strain evidence="1">K81G1</strain>
    </source>
</reference>
<name>A0A5N0UX44_9PSEU</name>
<comment type="caution">
    <text evidence="1">The sequence shown here is derived from an EMBL/GenBank/DDBJ whole genome shotgun (WGS) entry which is preliminary data.</text>
</comment>
<organism evidence="1 2">
    <name type="scientific">Amycolatopsis acidicola</name>
    <dbReference type="NCBI Taxonomy" id="2596893"/>
    <lineage>
        <taxon>Bacteria</taxon>
        <taxon>Bacillati</taxon>
        <taxon>Actinomycetota</taxon>
        <taxon>Actinomycetes</taxon>
        <taxon>Pseudonocardiales</taxon>
        <taxon>Pseudonocardiaceae</taxon>
        <taxon>Amycolatopsis</taxon>
    </lineage>
</organism>
<evidence type="ECO:0000313" key="2">
    <source>
        <dbReference type="Proteomes" id="UP000319769"/>
    </source>
</evidence>
<dbReference type="AlphaFoldDB" id="A0A5N0UX44"/>
<sequence length="96" mass="10570">MARDWYLSLQVPSIACYLQQTDVAQARVIAHILTEQLNRPGGPVANALSPIFSAMDSLLTSEGARRRLSIEIDRREVTAPTPLVVADRRDRLAKGA</sequence>
<protein>
    <submittedName>
        <fullName evidence="1">Uncharacterized protein</fullName>
    </submittedName>
</protein>
<keyword evidence="2" id="KW-1185">Reference proteome</keyword>
<gene>
    <name evidence="1" type="ORF">FPZ12_029535</name>
</gene>
<evidence type="ECO:0000313" key="1">
    <source>
        <dbReference type="EMBL" id="KAA9155540.1"/>
    </source>
</evidence>
<dbReference type="EMBL" id="VMNW02000056">
    <property type="protein sequence ID" value="KAA9155540.1"/>
    <property type="molecule type" value="Genomic_DNA"/>
</dbReference>
<proteinExistence type="predicted"/>
<dbReference type="InterPro" id="IPR057972">
    <property type="entry name" value="Terminase_7"/>
</dbReference>
<dbReference type="OrthoDB" id="5149304at2"/>
<accession>A0A5N0UX44</accession>
<dbReference type="Proteomes" id="UP000319769">
    <property type="component" value="Unassembled WGS sequence"/>
</dbReference>
<dbReference type="Pfam" id="PF25673">
    <property type="entry name" value="Terminase_7"/>
    <property type="match status" value="1"/>
</dbReference>